<keyword evidence="4" id="KW-0378">Hydrolase</keyword>
<gene>
    <name evidence="5" type="ORF">GQA94_22285</name>
    <name evidence="4" type="ORF">LO50_11285</name>
</gene>
<dbReference type="InterPro" id="IPR050742">
    <property type="entry name" value="Helicase_Restrict-Modif_Enz"/>
</dbReference>
<dbReference type="AlphaFoldDB" id="A0A0D7E565"/>
<keyword evidence="4" id="KW-0547">Nucleotide-binding</keyword>
<dbReference type="EMBL" id="JXXD01000097">
    <property type="protein sequence ID" value="KIZ36008.1"/>
    <property type="molecule type" value="Genomic_DNA"/>
</dbReference>
<evidence type="ECO:0000259" key="3">
    <source>
        <dbReference type="PROSITE" id="PS51194"/>
    </source>
</evidence>
<dbReference type="SMART" id="SM00487">
    <property type="entry name" value="DEXDc"/>
    <property type="match status" value="1"/>
</dbReference>
<dbReference type="GO" id="GO:0005524">
    <property type="term" value="F:ATP binding"/>
    <property type="evidence" value="ECO:0007669"/>
    <property type="project" value="InterPro"/>
</dbReference>
<dbReference type="PROSITE" id="PS51192">
    <property type="entry name" value="HELICASE_ATP_BIND_1"/>
    <property type="match status" value="1"/>
</dbReference>
<dbReference type="GO" id="GO:0004386">
    <property type="term" value="F:helicase activity"/>
    <property type="evidence" value="ECO:0007669"/>
    <property type="project" value="UniProtKB-KW"/>
</dbReference>
<evidence type="ECO:0000259" key="2">
    <source>
        <dbReference type="PROSITE" id="PS51192"/>
    </source>
</evidence>
<dbReference type="SUPFAM" id="SSF52540">
    <property type="entry name" value="P-loop containing nucleoside triphosphate hydrolases"/>
    <property type="match status" value="1"/>
</dbReference>
<reference evidence="5 7" key="2">
    <citation type="submission" date="2019-12" db="EMBL/GenBank/DDBJ databases">
        <title>Complete genome sequence of Pseudomonas stutzeri.</title>
        <authorList>
            <person name="Lim S.R."/>
            <person name="Kim J.H."/>
        </authorList>
    </citation>
    <scope>NUCLEOTIDE SEQUENCE [LARGE SCALE GENOMIC DNA]</scope>
    <source>
        <strain evidence="5 7">PM101005</strain>
        <plasmid evidence="7">p1_pm101005</plasmid>
        <plasmid evidence="5">p1_PM101005</plasmid>
    </source>
</reference>
<dbReference type="InterPro" id="IPR027417">
    <property type="entry name" value="P-loop_NTPase"/>
</dbReference>
<proteinExistence type="predicted"/>
<dbReference type="GO" id="GO:0003677">
    <property type="term" value="F:DNA binding"/>
    <property type="evidence" value="ECO:0007669"/>
    <property type="project" value="InterPro"/>
</dbReference>
<dbReference type="PANTHER" id="PTHR47396:SF1">
    <property type="entry name" value="ATP-DEPENDENT HELICASE IRC3-RELATED"/>
    <property type="match status" value="1"/>
</dbReference>
<dbReference type="SMART" id="SM00490">
    <property type="entry name" value="HELICc"/>
    <property type="match status" value="1"/>
</dbReference>
<dbReference type="EMBL" id="CP046903">
    <property type="protein sequence ID" value="QGZ32860.1"/>
    <property type="molecule type" value="Genomic_DNA"/>
</dbReference>
<evidence type="ECO:0000313" key="7">
    <source>
        <dbReference type="Proteomes" id="UP000438983"/>
    </source>
</evidence>
<dbReference type="InterPro" id="IPR001650">
    <property type="entry name" value="Helicase_C-like"/>
</dbReference>
<organism evidence="4 6">
    <name type="scientific">Stutzerimonas stutzeri</name>
    <name type="common">Pseudomonas stutzeri</name>
    <dbReference type="NCBI Taxonomy" id="316"/>
    <lineage>
        <taxon>Bacteria</taxon>
        <taxon>Pseudomonadati</taxon>
        <taxon>Pseudomonadota</taxon>
        <taxon>Gammaproteobacteria</taxon>
        <taxon>Pseudomonadales</taxon>
        <taxon>Pseudomonadaceae</taxon>
        <taxon>Stutzerimonas</taxon>
    </lineage>
</organism>
<dbReference type="InterPro" id="IPR006935">
    <property type="entry name" value="Helicase/UvrB_N"/>
</dbReference>
<evidence type="ECO:0000313" key="5">
    <source>
        <dbReference type="EMBL" id="QGZ32860.1"/>
    </source>
</evidence>
<dbReference type="Pfam" id="PF00271">
    <property type="entry name" value="Helicase_C"/>
    <property type="match status" value="1"/>
</dbReference>
<geneLocation type="plasmid" evidence="7">
    <name>p1_pm101005</name>
</geneLocation>
<dbReference type="GO" id="GO:0005829">
    <property type="term" value="C:cytosol"/>
    <property type="evidence" value="ECO:0007669"/>
    <property type="project" value="TreeGrafter"/>
</dbReference>
<feature type="region of interest" description="Disordered" evidence="1">
    <location>
        <begin position="348"/>
        <end position="377"/>
    </location>
</feature>
<dbReference type="Proteomes" id="UP000032439">
    <property type="component" value="Unassembled WGS sequence"/>
</dbReference>
<geneLocation type="plasmid" evidence="5">
    <name>p1_PM101005</name>
</geneLocation>
<dbReference type="RefSeq" id="WP_019406703.1">
    <property type="nucleotide sequence ID" value="NZ_CP046903.1"/>
</dbReference>
<dbReference type="PANTHER" id="PTHR47396">
    <property type="entry name" value="TYPE I RESTRICTION ENZYME ECOKI R PROTEIN"/>
    <property type="match status" value="1"/>
</dbReference>
<keyword evidence="5" id="KW-0614">Plasmid</keyword>
<dbReference type="InterPro" id="IPR014001">
    <property type="entry name" value="Helicase_ATP-bd"/>
</dbReference>
<dbReference type="PROSITE" id="PS51194">
    <property type="entry name" value="HELICASE_CTER"/>
    <property type="match status" value="1"/>
</dbReference>
<dbReference type="OrthoDB" id="9804086at2"/>
<evidence type="ECO:0000313" key="4">
    <source>
        <dbReference type="EMBL" id="KIZ36008.1"/>
    </source>
</evidence>
<protein>
    <submittedName>
        <fullName evidence="4 5">Helicase</fullName>
    </submittedName>
</protein>
<dbReference type="Pfam" id="PF04851">
    <property type="entry name" value="ResIII"/>
    <property type="match status" value="1"/>
</dbReference>
<dbReference type="PATRIC" id="fig|316.110.peg.4886"/>
<evidence type="ECO:0000256" key="1">
    <source>
        <dbReference type="SAM" id="MobiDB-lite"/>
    </source>
</evidence>
<sequence>MQLRAYQNDQVSDLREGIRQQFLVQMLMSPTGSGKTEVAKYVIANAAAKQNKVWFIVDSVKLLDQTLARFHADGIYAGAIQSNHPCTDYSKVVQVATVQSLGPRLDWLLRTQPPKLVVIDEAHVLFKAHQDLIQWCRKNKVPVIGLSATPFKRGLGKIYDRLVNRISTKQLTDQGFLVPAECYAPHVPDLKGVGTSTGGDWAEDELARVMGGADILGDVVSHWKQLGENRQTLVFACNVHHAKQLAESFFNAGVMAAHIDGYMHSDESDEIIRLYKSGKIKVLVSVGMLAKGFDDPRTSCIVIARPTKSLMLHYQILGRVLRIFEGKTNGIIIDHAGNLLRNGLPTDPLPDRLDMGDGDPVDRAKPDNNPDKEAKTKPCPTCSYVMTGLICPRCGFEIKIDAGVEVAAGVLVKLADRKTKLAPNTKQHAYAELLGYAQMKGKSPMWAQGAYQAFMAEPIQREWVNTVASVPPGEPMQQWVKGYNVRRAKSKRRA</sequence>
<dbReference type="Gene3D" id="3.40.50.300">
    <property type="entry name" value="P-loop containing nucleotide triphosphate hydrolases"/>
    <property type="match status" value="2"/>
</dbReference>
<evidence type="ECO:0000313" key="6">
    <source>
        <dbReference type="Proteomes" id="UP000032439"/>
    </source>
</evidence>
<accession>A0A0D7E565</accession>
<dbReference type="Proteomes" id="UP000438983">
    <property type="component" value="Plasmid p1_PM101005"/>
</dbReference>
<feature type="domain" description="Helicase ATP-binding" evidence="2">
    <location>
        <begin position="16"/>
        <end position="168"/>
    </location>
</feature>
<name>A0A0D7E565_STUST</name>
<keyword evidence="4" id="KW-0067">ATP-binding</keyword>
<keyword evidence="4" id="KW-0347">Helicase</keyword>
<dbReference type="GO" id="GO:0016787">
    <property type="term" value="F:hydrolase activity"/>
    <property type="evidence" value="ECO:0007669"/>
    <property type="project" value="InterPro"/>
</dbReference>
<feature type="compositionally biased region" description="Basic and acidic residues" evidence="1">
    <location>
        <begin position="349"/>
        <end position="376"/>
    </location>
</feature>
<feature type="domain" description="Helicase C-terminal" evidence="3">
    <location>
        <begin position="218"/>
        <end position="367"/>
    </location>
</feature>
<reference evidence="4 6" key="1">
    <citation type="submission" date="2014-11" db="EMBL/GenBank/DDBJ databases">
        <title>Genomics and ecophysiology of heterotrophic nitrogen fixing bacteria isolated from estuarine surface water.</title>
        <authorList>
            <person name="Bentzon-Tilia M."/>
            <person name="Severin I."/>
            <person name="Hansen L.H."/>
            <person name="Riemann L."/>
        </authorList>
    </citation>
    <scope>NUCLEOTIDE SEQUENCE [LARGE SCALE GENOMIC DNA]</scope>
    <source>
        <strain evidence="4 6">BAL361</strain>
    </source>
</reference>